<evidence type="ECO:0000313" key="8">
    <source>
        <dbReference type="Proteomes" id="UP000389128"/>
    </source>
</evidence>
<keyword evidence="5" id="KW-0732">Signal</keyword>
<evidence type="ECO:0000256" key="4">
    <source>
        <dbReference type="PROSITE-ProRule" id="PRU00433"/>
    </source>
</evidence>
<evidence type="ECO:0000259" key="6">
    <source>
        <dbReference type="PROSITE" id="PS51007"/>
    </source>
</evidence>
<name>A0A6C2CM27_9RHOO</name>
<keyword evidence="2 4" id="KW-0479">Metal-binding</keyword>
<evidence type="ECO:0000313" key="7">
    <source>
        <dbReference type="EMBL" id="TYC54399.1"/>
    </source>
</evidence>
<dbReference type="GO" id="GO:0046872">
    <property type="term" value="F:metal ion binding"/>
    <property type="evidence" value="ECO:0007669"/>
    <property type="project" value="UniProtKB-KW"/>
</dbReference>
<comment type="caution">
    <text evidence="7">The sequence shown here is derived from an EMBL/GenBank/DDBJ whole genome shotgun (WGS) entry which is preliminary data.</text>
</comment>
<protein>
    <submittedName>
        <fullName evidence="7">C-type cytochrome</fullName>
    </submittedName>
</protein>
<feature type="domain" description="Cytochrome c" evidence="6">
    <location>
        <begin position="27"/>
        <end position="115"/>
    </location>
</feature>
<dbReference type="InterPro" id="IPR036909">
    <property type="entry name" value="Cyt_c-like_dom_sf"/>
</dbReference>
<proteinExistence type="predicted"/>
<keyword evidence="1 4" id="KW-0349">Heme</keyword>
<dbReference type="PROSITE" id="PS51007">
    <property type="entry name" value="CYTC"/>
    <property type="match status" value="1"/>
</dbReference>
<feature type="signal peptide" evidence="5">
    <location>
        <begin position="1"/>
        <end position="26"/>
    </location>
</feature>
<dbReference type="Pfam" id="PF00034">
    <property type="entry name" value="Cytochrom_C"/>
    <property type="match status" value="1"/>
</dbReference>
<dbReference type="Proteomes" id="UP000389128">
    <property type="component" value="Unassembled WGS sequence"/>
</dbReference>
<feature type="chain" id="PRO_5025337290" evidence="5">
    <location>
        <begin position="27"/>
        <end position="116"/>
    </location>
</feature>
<dbReference type="Gene3D" id="1.10.760.10">
    <property type="entry name" value="Cytochrome c-like domain"/>
    <property type="match status" value="1"/>
</dbReference>
<dbReference type="GO" id="GO:0009055">
    <property type="term" value="F:electron transfer activity"/>
    <property type="evidence" value="ECO:0007669"/>
    <property type="project" value="InterPro"/>
</dbReference>
<dbReference type="SUPFAM" id="SSF46626">
    <property type="entry name" value="Cytochrome c"/>
    <property type="match status" value="1"/>
</dbReference>
<organism evidence="7 8">
    <name type="scientific">Zoogloea oleivorans</name>
    <dbReference type="NCBI Taxonomy" id="1552750"/>
    <lineage>
        <taxon>Bacteria</taxon>
        <taxon>Pseudomonadati</taxon>
        <taxon>Pseudomonadota</taxon>
        <taxon>Betaproteobacteria</taxon>
        <taxon>Rhodocyclales</taxon>
        <taxon>Zoogloeaceae</taxon>
        <taxon>Zoogloea</taxon>
    </lineage>
</organism>
<evidence type="ECO:0000256" key="5">
    <source>
        <dbReference type="SAM" id="SignalP"/>
    </source>
</evidence>
<evidence type="ECO:0000256" key="1">
    <source>
        <dbReference type="ARBA" id="ARBA00022617"/>
    </source>
</evidence>
<dbReference type="GO" id="GO:0020037">
    <property type="term" value="F:heme binding"/>
    <property type="evidence" value="ECO:0007669"/>
    <property type="project" value="InterPro"/>
</dbReference>
<dbReference type="EMBL" id="SDKK01000021">
    <property type="protein sequence ID" value="TYC54399.1"/>
    <property type="molecule type" value="Genomic_DNA"/>
</dbReference>
<sequence length="116" mass="12605">MNAKVMTAMMSGLCAAGLLMSTQAFAFDADEAQALAKKEGCLKCHAVDKKKEAKSLTEISKSLKGKADAEAKLLHHLTSGEKVKFEDGKEEEHKVIKTKDKVAIKNLTDWILSLGK</sequence>
<dbReference type="InterPro" id="IPR009056">
    <property type="entry name" value="Cyt_c-like_dom"/>
</dbReference>
<gene>
    <name evidence="7" type="ORF">ETQ85_19445</name>
</gene>
<reference evidence="7 8" key="1">
    <citation type="submission" date="2019-01" db="EMBL/GenBank/DDBJ databases">
        <title>Zoogloea oleivorans genome sequencing and assembly.</title>
        <authorList>
            <person name="Tancsics A."/>
            <person name="Farkas M."/>
            <person name="Kriszt B."/>
            <person name="Maroti G."/>
            <person name="Horvath B."/>
        </authorList>
    </citation>
    <scope>NUCLEOTIDE SEQUENCE [LARGE SCALE GENOMIC DNA]</scope>
    <source>
        <strain evidence="7 8">Buc</strain>
    </source>
</reference>
<accession>A0A6C2CM27</accession>
<dbReference type="OrthoDB" id="8593494at2"/>
<dbReference type="RefSeq" id="WP_148580746.1">
    <property type="nucleotide sequence ID" value="NZ_JAVEUW010000144.1"/>
</dbReference>
<keyword evidence="3 4" id="KW-0408">Iron</keyword>
<evidence type="ECO:0000256" key="2">
    <source>
        <dbReference type="ARBA" id="ARBA00022723"/>
    </source>
</evidence>
<dbReference type="AlphaFoldDB" id="A0A6C2CM27"/>
<evidence type="ECO:0000256" key="3">
    <source>
        <dbReference type="ARBA" id="ARBA00023004"/>
    </source>
</evidence>
<keyword evidence="8" id="KW-1185">Reference proteome</keyword>